<organism evidence="2 3">
    <name type="scientific">Delitschia confertaspora ATCC 74209</name>
    <dbReference type="NCBI Taxonomy" id="1513339"/>
    <lineage>
        <taxon>Eukaryota</taxon>
        <taxon>Fungi</taxon>
        <taxon>Dikarya</taxon>
        <taxon>Ascomycota</taxon>
        <taxon>Pezizomycotina</taxon>
        <taxon>Dothideomycetes</taxon>
        <taxon>Pleosporomycetidae</taxon>
        <taxon>Pleosporales</taxon>
        <taxon>Delitschiaceae</taxon>
        <taxon>Delitschia</taxon>
    </lineage>
</organism>
<proteinExistence type="predicted"/>
<name>A0A9P4JED6_9PLEO</name>
<dbReference type="GO" id="GO:0006310">
    <property type="term" value="P:DNA recombination"/>
    <property type="evidence" value="ECO:0007669"/>
    <property type="project" value="UniProtKB-KW"/>
</dbReference>
<dbReference type="Proteomes" id="UP000799536">
    <property type="component" value="Unassembled WGS sequence"/>
</dbReference>
<keyword evidence="1" id="KW-0233">DNA recombination</keyword>
<comment type="caution">
    <text evidence="2">The sequence shown here is derived from an EMBL/GenBank/DDBJ whole genome shotgun (WGS) entry which is preliminary data.</text>
</comment>
<dbReference type="SUPFAM" id="SSF56349">
    <property type="entry name" value="DNA breaking-rejoining enzymes"/>
    <property type="match status" value="1"/>
</dbReference>
<dbReference type="PANTHER" id="PTHR37535:SF4">
    <property type="entry name" value="FLUG DOMAIN-CONTAINING PROTEIN"/>
    <property type="match status" value="1"/>
</dbReference>
<gene>
    <name evidence="2" type="ORF">GQ43DRAFT_475037</name>
</gene>
<reference evidence="2" key="1">
    <citation type="journal article" date="2020" name="Stud. Mycol.">
        <title>101 Dothideomycetes genomes: a test case for predicting lifestyles and emergence of pathogens.</title>
        <authorList>
            <person name="Haridas S."/>
            <person name="Albert R."/>
            <person name="Binder M."/>
            <person name="Bloem J."/>
            <person name="Labutti K."/>
            <person name="Salamov A."/>
            <person name="Andreopoulos B."/>
            <person name="Baker S."/>
            <person name="Barry K."/>
            <person name="Bills G."/>
            <person name="Bluhm B."/>
            <person name="Cannon C."/>
            <person name="Castanera R."/>
            <person name="Culley D."/>
            <person name="Daum C."/>
            <person name="Ezra D."/>
            <person name="Gonzalez J."/>
            <person name="Henrissat B."/>
            <person name="Kuo A."/>
            <person name="Liang C."/>
            <person name="Lipzen A."/>
            <person name="Lutzoni F."/>
            <person name="Magnuson J."/>
            <person name="Mondo S."/>
            <person name="Nolan M."/>
            <person name="Ohm R."/>
            <person name="Pangilinan J."/>
            <person name="Park H.-J."/>
            <person name="Ramirez L."/>
            <person name="Alfaro M."/>
            <person name="Sun H."/>
            <person name="Tritt A."/>
            <person name="Yoshinaga Y."/>
            <person name="Zwiers L.-H."/>
            <person name="Turgeon B."/>
            <person name="Goodwin S."/>
            <person name="Spatafora J."/>
            <person name="Crous P."/>
            <person name="Grigoriev I."/>
        </authorList>
    </citation>
    <scope>NUCLEOTIDE SEQUENCE</scope>
    <source>
        <strain evidence="2">ATCC 74209</strain>
    </source>
</reference>
<dbReference type="OrthoDB" id="3943630at2759"/>
<keyword evidence="3" id="KW-1185">Reference proteome</keyword>
<dbReference type="InterPro" id="IPR011010">
    <property type="entry name" value="DNA_brk_join_enz"/>
</dbReference>
<evidence type="ECO:0000313" key="2">
    <source>
        <dbReference type="EMBL" id="KAF2197896.1"/>
    </source>
</evidence>
<dbReference type="PANTHER" id="PTHR37535">
    <property type="entry name" value="FLUG DOMAIN PROTEIN"/>
    <property type="match status" value="1"/>
</dbReference>
<evidence type="ECO:0000256" key="1">
    <source>
        <dbReference type="ARBA" id="ARBA00023172"/>
    </source>
</evidence>
<evidence type="ECO:0000313" key="3">
    <source>
        <dbReference type="Proteomes" id="UP000799536"/>
    </source>
</evidence>
<accession>A0A9P4JED6</accession>
<dbReference type="AlphaFoldDB" id="A0A9P4JED6"/>
<dbReference type="GO" id="GO:0003677">
    <property type="term" value="F:DNA binding"/>
    <property type="evidence" value="ECO:0007669"/>
    <property type="project" value="InterPro"/>
</dbReference>
<dbReference type="InterPro" id="IPR013762">
    <property type="entry name" value="Integrase-like_cat_sf"/>
</dbReference>
<protein>
    <submittedName>
        <fullName evidence="2">Uncharacterized protein</fullName>
    </submittedName>
</protein>
<dbReference type="Gene3D" id="1.10.443.10">
    <property type="entry name" value="Intergrase catalytic core"/>
    <property type="match status" value="1"/>
</dbReference>
<dbReference type="GO" id="GO:0015074">
    <property type="term" value="P:DNA integration"/>
    <property type="evidence" value="ECO:0007669"/>
    <property type="project" value="InterPro"/>
</dbReference>
<dbReference type="InterPro" id="IPR021842">
    <property type="entry name" value="DUF3435"/>
</dbReference>
<dbReference type="Pfam" id="PF11917">
    <property type="entry name" value="DUF3435"/>
    <property type="match status" value="1"/>
</dbReference>
<dbReference type="EMBL" id="ML994188">
    <property type="protein sequence ID" value="KAF2197896.1"/>
    <property type="molecule type" value="Genomic_DNA"/>
</dbReference>
<sequence>MAGSAIDPSKILKASSLYHSLKALGQRCGYKENISAYAFRRGFANGIDGKVSAPKLRQLMGHSNDGVLQSYLSSTIGIDTQNAVRGLPQDTDRVNFSRSVGFSRDIGAPMPHQARLGNPALPEGKITEMSLIFSRMSRAQIKSRIYEEERKQYFDTPCADVCQKYVPTDQQRLQPVSSSLFNLVLKFDLSRESAIHALWSTGEHVTSLEEIVRPLVQIANPTPFQPWYPHIPQPNTFTDDPDTCSTCFGQLPSMKLGTYHGDRHVLWGAHMAWVANPSRSLPLLYLGPFRRGSVASVGGHFIAK</sequence>